<proteinExistence type="predicted"/>
<accession>A0A8S5TGB8</accession>
<name>A0A8S5TGB8_9CAUD</name>
<sequence length="86" mass="9739">MKTLNGGQKLTIPCKIGDYCLFDTGLCIKKMRVRGFCFGYPDGLRIDLGDIEPVALHHSIVGYVAAEDDIMQSTEAVRMRRQLEYR</sequence>
<protein>
    <submittedName>
        <fullName evidence="1">Uncharacterized protein</fullName>
    </submittedName>
</protein>
<dbReference type="EMBL" id="BK032817">
    <property type="protein sequence ID" value="DAF61810.1"/>
    <property type="molecule type" value="Genomic_DNA"/>
</dbReference>
<reference evidence="1" key="1">
    <citation type="journal article" date="2021" name="Proc. Natl. Acad. Sci. U.S.A.">
        <title>A Catalog of Tens of Thousands of Viruses from Human Metagenomes Reveals Hidden Associations with Chronic Diseases.</title>
        <authorList>
            <person name="Tisza M.J."/>
            <person name="Buck C.B."/>
        </authorList>
    </citation>
    <scope>NUCLEOTIDE SEQUENCE</scope>
    <source>
        <strain evidence="1">CtbgC51</strain>
    </source>
</reference>
<organism evidence="1">
    <name type="scientific">Siphoviridae sp. ctbgC51</name>
    <dbReference type="NCBI Taxonomy" id="2827901"/>
    <lineage>
        <taxon>Viruses</taxon>
        <taxon>Duplodnaviria</taxon>
        <taxon>Heunggongvirae</taxon>
        <taxon>Uroviricota</taxon>
        <taxon>Caudoviricetes</taxon>
    </lineage>
</organism>
<evidence type="ECO:0000313" key="1">
    <source>
        <dbReference type="EMBL" id="DAF61810.1"/>
    </source>
</evidence>